<feature type="transmembrane region" description="Helical" evidence="5">
    <location>
        <begin position="341"/>
        <end position="360"/>
    </location>
</feature>
<dbReference type="PANTHER" id="PTHR48021">
    <property type="match status" value="1"/>
</dbReference>
<feature type="transmembrane region" description="Helical" evidence="5">
    <location>
        <begin position="18"/>
        <end position="40"/>
    </location>
</feature>
<dbReference type="SUPFAM" id="SSF103473">
    <property type="entry name" value="MFS general substrate transporter"/>
    <property type="match status" value="1"/>
</dbReference>
<keyword evidence="4 5" id="KW-0472">Membrane</keyword>
<dbReference type="InterPro" id="IPR005829">
    <property type="entry name" value="Sugar_transporter_CS"/>
</dbReference>
<dbReference type="InterPro" id="IPR005828">
    <property type="entry name" value="MFS_sugar_transport-like"/>
</dbReference>
<dbReference type="InterPro" id="IPR036259">
    <property type="entry name" value="MFS_trans_sf"/>
</dbReference>
<evidence type="ECO:0000259" key="6">
    <source>
        <dbReference type="PROSITE" id="PS50850"/>
    </source>
</evidence>
<dbReference type="PANTHER" id="PTHR48021:SF1">
    <property type="entry name" value="GH07001P-RELATED"/>
    <property type="match status" value="1"/>
</dbReference>
<dbReference type="GO" id="GO:0022857">
    <property type="term" value="F:transmembrane transporter activity"/>
    <property type="evidence" value="ECO:0007669"/>
    <property type="project" value="InterPro"/>
</dbReference>
<reference evidence="7 8" key="1">
    <citation type="submission" date="2023-11" db="EMBL/GenBank/DDBJ databases">
        <authorList>
            <person name="Hedman E."/>
            <person name="Englund M."/>
            <person name="Stromberg M."/>
            <person name="Nyberg Akerstrom W."/>
            <person name="Nylinder S."/>
            <person name="Jareborg N."/>
            <person name="Kallberg Y."/>
            <person name="Kronander E."/>
        </authorList>
    </citation>
    <scope>NUCLEOTIDE SEQUENCE [LARGE SCALE GENOMIC DNA]</scope>
</reference>
<protein>
    <recommendedName>
        <fullName evidence="6">Major facilitator superfamily (MFS) profile domain-containing protein</fullName>
    </recommendedName>
</protein>
<keyword evidence="8" id="KW-1185">Reference proteome</keyword>
<evidence type="ECO:0000256" key="1">
    <source>
        <dbReference type="ARBA" id="ARBA00004141"/>
    </source>
</evidence>
<sequence>MLEVINWVIITFSYNVEAILAAIFLSGLCRCMLLVVPIYVSEICQDSIRGMMTSGAMVFHSIGMLVSYLMGGYLSYDNMNYVCLSITVLEVVFLYFLKESPMHLMRKGHKKEAAQAIAFYRGTSVNSKLVEEELQKLRRALNTDLGDATPEEEKLTSELKENPKLSTWQFLKKSRSTRRALFMILVLNAAVIFQGLIVVQVYAGPLYAEAVPSMSPTICSVIFTLVTITSGFIGAFLIERAGRRPLMIYASFATGVCCMVLGTQIQLHWGPHWVTAMFMYIFGVTYSCGSGTVPCVLLAEIFLPEIKSIASMIVIQWSLVCSFIVLFIFNPLVTTIGLGPVFYFFAFACFFSAIFCKFFLPETKGLTVDVIQILFAKRIVRQRHVVNTEITF</sequence>
<feature type="transmembrane region" description="Helical" evidence="5">
    <location>
        <begin position="52"/>
        <end position="73"/>
    </location>
</feature>
<comment type="caution">
    <text evidence="7">The sequence shown here is derived from an EMBL/GenBank/DDBJ whole genome shotgun (WGS) entry which is preliminary data.</text>
</comment>
<evidence type="ECO:0000313" key="7">
    <source>
        <dbReference type="EMBL" id="CAK1591362.1"/>
    </source>
</evidence>
<proteinExistence type="predicted"/>
<dbReference type="InterPro" id="IPR050549">
    <property type="entry name" value="MFS_Trehalose_Transporter"/>
</dbReference>
<evidence type="ECO:0000256" key="2">
    <source>
        <dbReference type="ARBA" id="ARBA00022692"/>
    </source>
</evidence>
<evidence type="ECO:0000256" key="4">
    <source>
        <dbReference type="ARBA" id="ARBA00023136"/>
    </source>
</evidence>
<dbReference type="Pfam" id="PF00083">
    <property type="entry name" value="Sugar_tr"/>
    <property type="match status" value="1"/>
</dbReference>
<dbReference type="PROSITE" id="PS50850">
    <property type="entry name" value="MFS"/>
    <property type="match status" value="1"/>
</dbReference>
<accession>A0AAV1LBE4</accession>
<feature type="transmembrane region" description="Helical" evidence="5">
    <location>
        <begin position="79"/>
        <end position="97"/>
    </location>
</feature>
<feature type="transmembrane region" description="Helical" evidence="5">
    <location>
        <begin position="309"/>
        <end position="329"/>
    </location>
</feature>
<feature type="transmembrane region" description="Helical" evidence="5">
    <location>
        <begin position="215"/>
        <end position="239"/>
    </location>
</feature>
<gene>
    <name evidence="7" type="ORF">PARMNEM_LOCUS11613</name>
</gene>
<dbReference type="AlphaFoldDB" id="A0AAV1LBE4"/>
<evidence type="ECO:0000256" key="3">
    <source>
        <dbReference type="ARBA" id="ARBA00022989"/>
    </source>
</evidence>
<keyword evidence="2 5" id="KW-0812">Transmembrane</keyword>
<dbReference type="Proteomes" id="UP001314205">
    <property type="component" value="Unassembled WGS sequence"/>
</dbReference>
<dbReference type="PROSITE" id="PS00216">
    <property type="entry name" value="SUGAR_TRANSPORT_1"/>
    <property type="match status" value="1"/>
</dbReference>
<evidence type="ECO:0000313" key="8">
    <source>
        <dbReference type="Proteomes" id="UP001314205"/>
    </source>
</evidence>
<dbReference type="InterPro" id="IPR020846">
    <property type="entry name" value="MFS_dom"/>
</dbReference>
<feature type="domain" description="Major facilitator superfamily (MFS) profile" evidence="6">
    <location>
        <begin position="1"/>
        <end position="364"/>
    </location>
</feature>
<keyword evidence="3 5" id="KW-1133">Transmembrane helix</keyword>
<dbReference type="EMBL" id="CAVLGL010000086">
    <property type="protein sequence ID" value="CAK1591362.1"/>
    <property type="molecule type" value="Genomic_DNA"/>
</dbReference>
<feature type="transmembrane region" description="Helical" evidence="5">
    <location>
        <begin position="277"/>
        <end position="302"/>
    </location>
</feature>
<feature type="transmembrane region" description="Helical" evidence="5">
    <location>
        <begin position="180"/>
        <end position="203"/>
    </location>
</feature>
<dbReference type="Gene3D" id="1.20.1250.20">
    <property type="entry name" value="MFS general substrate transporter like domains"/>
    <property type="match status" value="1"/>
</dbReference>
<evidence type="ECO:0000256" key="5">
    <source>
        <dbReference type="SAM" id="Phobius"/>
    </source>
</evidence>
<name>A0AAV1LBE4_9NEOP</name>
<comment type="subcellular location">
    <subcellularLocation>
        <location evidence="1">Membrane</location>
        <topology evidence="1">Multi-pass membrane protein</topology>
    </subcellularLocation>
</comment>
<organism evidence="7 8">
    <name type="scientific">Parnassius mnemosyne</name>
    <name type="common">clouded apollo</name>
    <dbReference type="NCBI Taxonomy" id="213953"/>
    <lineage>
        <taxon>Eukaryota</taxon>
        <taxon>Metazoa</taxon>
        <taxon>Ecdysozoa</taxon>
        <taxon>Arthropoda</taxon>
        <taxon>Hexapoda</taxon>
        <taxon>Insecta</taxon>
        <taxon>Pterygota</taxon>
        <taxon>Neoptera</taxon>
        <taxon>Endopterygota</taxon>
        <taxon>Lepidoptera</taxon>
        <taxon>Glossata</taxon>
        <taxon>Ditrysia</taxon>
        <taxon>Papilionoidea</taxon>
        <taxon>Papilionidae</taxon>
        <taxon>Parnassiinae</taxon>
        <taxon>Parnassini</taxon>
        <taxon>Parnassius</taxon>
        <taxon>Driopa</taxon>
    </lineage>
</organism>
<feature type="transmembrane region" description="Helical" evidence="5">
    <location>
        <begin position="246"/>
        <end position="265"/>
    </location>
</feature>
<dbReference type="GO" id="GO:0016020">
    <property type="term" value="C:membrane"/>
    <property type="evidence" value="ECO:0007669"/>
    <property type="project" value="UniProtKB-SubCell"/>
</dbReference>